<keyword evidence="3" id="KW-1185">Reference proteome</keyword>
<dbReference type="PANTHER" id="PTHR31435">
    <property type="entry name" value="PROTEIN NATD1"/>
    <property type="match status" value="1"/>
</dbReference>
<proteinExistence type="predicted"/>
<dbReference type="RefSeq" id="WP_324277205.1">
    <property type="nucleotide sequence ID" value="NZ_CP141261.1"/>
</dbReference>
<dbReference type="EMBL" id="CP141261">
    <property type="protein sequence ID" value="WRL65888.1"/>
    <property type="molecule type" value="Genomic_DNA"/>
</dbReference>
<dbReference type="Gene3D" id="3.40.630.30">
    <property type="match status" value="1"/>
</dbReference>
<dbReference type="SUPFAM" id="SSF55729">
    <property type="entry name" value="Acyl-CoA N-acyltransferases (Nat)"/>
    <property type="match status" value="1"/>
</dbReference>
<organism evidence="2 3">
    <name type="scientific">Blastococcus brunescens</name>
    <dbReference type="NCBI Taxonomy" id="1564165"/>
    <lineage>
        <taxon>Bacteria</taxon>
        <taxon>Bacillati</taxon>
        <taxon>Actinomycetota</taxon>
        <taxon>Actinomycetes</taxon>
        <taxon>Geodermatophilales</taxon>
        <taxon>Geodermatophilaceae</taxon>
        <taxon>Blastococcus</taxon>
    </lineage>
</organism>
<dbReference type="EC" id="2.3.1.-" evidence="2"/>
<protein>
    <submittedName>
        <fullName evidence="2">GNAT family N-acetyltransferase</fullName>
        <ecNumber evidence="2">2.3.1.-</ecNumber>
    </submittedName>
</protein>
<evidence type="ECO:0000313" key="3">
    <source>
        <dbReference type="Proteomes" id="UP001324287"/>
    </source>
</evidence>
<keyword evidence="2" id="KW-0808">Transferase</keyword>
<keyword evidence="2" id="KW-0012">Acyltransferase</keyword>
<accession>A0ABZ1B7P0</accession>
<name>A0ABZ1B7P0_9ACTN</name>
<dbReference type="PANTHER" id="PTHR31435:SF10">
    <property type="entry name" value="BSR4717 PROTEIN"/>
    <property type="match status" value="1"/>
</dbReference>
<dbReference type="InterPro" id="IPR016181">
    <property type="entry name" value="Acyl_CoA_acyltransferase"/>
</dbReference>
<evidence type="ECO:0000313" key="2">
    <source>
        <dbReference type="EMBL" id="WRL65888.1"/>
    </source>
</evidence>
<reference evidence="2 3" key="1">
    <citation type="submission" date="2023-12" db="EMBL/GenBank/DDBJ databases">
        <title>Blastococcus brunescens sp. nov., an actonobacterium isolated from sandstone collected in sahara desert.</title>
        <authorList>
            <person name="Gtari M."/>
            <person name="Ghodhbane F."/>
        </authorList>
    </citation>
    <scope>NUCLEOTIDE SEQUENCE [LARGE SCALE GENOMIC DNA]</scope>
    <source>
        <strain evidence="2 3">BMG 8361</strain>
    </source>
</reference>
<dbReference type="Pfam" id="PF14542">
    <property type="entry name" value="Acetyltransf_CG"/>
    <property type="match status" value="1"/>
</dbReference>
<dbReference type="GO" id="GO:0016746">
    <property type="term" value="F:acyltransferase activity"/>
    <property type="evidence" value="ECO:0007669"/>
    <property type="project" value="UniProtKB-KW"/>
</dbReference>
<gene>
    <name evidence="2" type="ORF">U6N30_10215</name>
</gene>
<feature type="domain" description="N-acetyltransferase" evidence="1">
    <location>
        <begin position="6"/>
        <end position="92"/>
    </location>
</feature>
<sequence length="109" mass="12350">MRITVVDVPNLARFELRIEDEVVGRASYHVTDDAMTLPYTEVDPQLHGRGLGTILVRGVLATARQRHLRVLPYCPFVRRHLRTHPEELDLVTEADRALFGLPTAQPNQA</sequence>
<dbReference type="InterPro" id="IPR031165">
    <property type="entry name" value="GNAT_YJDJ"/>
</dbReference>
<dbReference type="InterPro" id="IPR045057">
    <property type="entry name" value="Gcn5-rel_NAT"/>
</dbReference>
<evidence type="ECO:0000259" key="1">
    <source>
        <dbReference type="PROSITE" id="PS51729"/>
    </source>
</evidence>
<dbReference type="Proteomes" id="UP001324287">
    <property type="component" value="Chromosome"/>
</dbReference>
<dbReference type="CDD" id="cd04301">
    <property type="entry name" value="NAT_SF"/>
    <property type="match status" value="1"/>
</dbReference>
<dbReference type="PROSITE" id="PS51729">
    <property type="entry name" value="GNAT_YJDJ"/>
    <property type="match status" value="1"/>
</dbReference>